<feature type="compositionally biased region" description="Basic and acidic residues" evidence="1">
    <location>
        <begin position="199"/>
        <end position="211"/>
    </location>
</feature>
<comment type="caution">
    <text evidence="2">The sequence shown here is derived from an EMBL/GenBank/DDBJ whole genome shotgun (WGS) entry which is preliminary data.</text>
</comment>
<evidence type="ECO:0000313" key="3">
    <source>
        <dbReference type="Proteomes" id="UP000491181"/>
    </source>
</evidence>
<proteinExistence type="predicted"/>
<accession>A0A7J0A950</accession>
<dbReference type="AlphaFoldDB" id="A0A7J0A950"/>
<evidence type="ECO:0000256" key="1">
    <source>
        <dbReference type="SAM" id="MobiDB-lite"/>
    </source>
</evidence>
<protein>
    <submittedName>
        <fullName evidence="2">Uncharacterized protein</fullName>
    </submittedName>
</protein>
<reference evidence="2 3" key="1">
    <citation type="journal article" date="2020" name="Microbiome">
        <title>Single-cell genomics of uncultured bacteria reveals dietary fiber responders in the mouse gut microbiota.</title>
        <authorList>
            <person name="Chijiiwa R."/>
            <person name="Hosokawa M."/>
            <person name="Kogawa M."/>
            <person name="Nishikawa Y."/>
            <person name="Ide K."/>
            <person name="Sakanashi C."/>
            <person name="Takahashi K."/>
            <person name="Takeyama H."/>
        </authorList>
    </citation>
    <scope>NUCLEOTIDE SEQUENCE [LARGE SCALE GENOMIC DNA]</scope>
    <source>
        <strain evidence="2">IMSAGC_001</strain>
    </source>
</reference>
<sequence>MQTAFVADGVLEGLVTAFAELSRSSFHVLFCQSGGYVARNQLILRHYVRTQPDAHGVILSHHGGVTHTRHTLNLRNQVDFRIVLDERFRIRVGFVIEGEYHQHGGLAFLCCHTDFGHFGGEQSLRHRNTVLHIDGSHVRVCPLFEVDGDFAGTCVGGGRGHVHHVFHTVDLFLERGNHGVQYGRRAGSRISSPYRHSRGRDVRILGDRQRSQSDGPQDYYQDRNNG</sequence>
<gene>
    <name evidence="2" type="ORF">IMSAGC001_04116</name>
</gene>
<feature type="region of interest" description="Disordered" evidence="1">
    <location>
        <begin position="183"/>
        <end position="226"/>
    </location>
</feature>
<dbReference type="Proteomes" id="UP000491181">
    <property type="component" value="Unassembled WGS sequence"/>
</dbReference>
<name>A0A7J0A950_9BACE</name>
<organism evidence="2 3">
    <name type="scientific">Bacteroides acidifaciens</name>
    <dbReference type="NCBI Taxonomy" id="85831"/>
    <lineage>
        <taxon>Bacteria</taxon>
        <taxon>Pseudomonadati</taxon>
        <taxon>Bacteroidota</taxon>
        <taxon>Bacteroidia</taxon>
        <taxon>Bacteroidales</taxon>
        <taxon>Bacteroidaceae</taxon>
        <taxon>Bacteroides</taxon>
    </lineage>
</organism>
<evidence type="ECO:0000313" key="2">
    <source>
        <dbReference type="EMBL" id="GFH88672.1"/>
    </source>
</evidence>
<dbReference type="EMBL" id="BLLS01000294">
    <property type="protein sequence ID" value="GFH88672.1"/>
    <property type="molecule type" value="Genomic_DNA"/>
</dbReference>